<dbReference type="Gene3D" id="1.25.40.570">
    <property type="match status" value="1"/>
</dbReference>
<dbReference type="InterPro" id="IPR000717">
    <property type="entry name" value="PCI_dom"/>
</dbReference>
<dbReference type="PANTHER" id="PTHR14145">
    <property type="entry name" value="26S PROTESOME SUBUNIT 6"/>
    <property type="match status" value="1"/>
</dbReference>
<evidence type="ECO:0000256" key="2">
    <source>
        <dbReference type="ARBA" id="ARBA00004496"/>
    </source>
</evidence>
<keyword evidence="5" id="KW-0736">Signalosome</keyword>
<comment type="caution">
    <text evidence="8">The sequence shown here is derived from an EMBL/GenBank/DDBJ whole genome shotgun (WGS) entry which is preliminary data.</text>
</comment>
<organism evidence="8 9">
    <name type="scientific">Neolecta irregularis (strain DAH-3)</name>
    <dbReference type="NCBI Taxonomy" id="1198029"/>
    <lineage>
        <taxon>Eukaryota</taxon>
        <taxon>Fungi</taxon>
        <taxon>Dikarya</taxon>
        <taxon>Ascomycota</taxon>
        <taxon>Taphrinomycotina</taxon>
        <taxon>Neolectales</taxon>
        <taxon>Neolectaceae</taxon>
        <taxon>Neolecta</taxon>
    </lineage>
</organism>
<protein>
    <submittedName>
        <fullName evidence="8">COP9 signalosome complex subunit 1</fullName>
    </submittedName>
</protein>
<feature type="domain" description="PCI" evidence="7">
    <location>
        <begin position="199"/>
        <end position="363"/>
    </location>
</feature>
<dbReference type="SUPFAM" id="SSF46785">
    <property type="entry name" value="Winged helix' DNA-binding domain"/>
    <property type="match status" value="1"/>
</dbReference>
<evidence type="ECO:0000256" key="5">
    <source>
        <dbReference type="ARBA" id="ARBA00022790"/>
    </source>
</evidence>
<evidence type="ECO:0000313" key="8">
    <source>
        <dbReference type="EMBL" id="OLL24403.1"/>
    </source>
</evidence>
<evidence type="ECO:0000256" key="6">
    <source>
        <dbReference type="ARBA" id="ARBA00023242"/>
    </source>
</evidence>
<dbReference type="Pfam" id="PF10602">
    <property type="entry name" value="RPN7"/>
    <property type="match status" value="1"/>
</dbReference>
<comment type="similarity">
    <text evidence="3">Belongs to the CSN1 family.</text>
</comment>
<comment type="subcellular location">
    <subcellularLocation>
        <location evidence="2">Cytoplasm</location>
    </subcellularLocation>
    <subcellularLocation>
        <location evidence="1">Nucleus</location>
    </subcellularLocation>
</comment>
<dbReference type="PROSITE" id="PS50250">
    <property type="entry name" value="PCI"/>
    <property type="match status" value="1"/>
</dbReference>
<accession>A0A1U7LP86</accession>
<dbReference type="GO" id="GO:0008180">
    <property type="term" value="C:COP9 signalosome"/>
    <property type="evidence" value="ECO:0007669"/>
    <property type="project" value="UniProtKB-KW"/>
</dbReference>
<evidence type="ECO:0000313" key="9">
    <source>
        <dbReference type="Proteomes" id="UP000186594"/>
    </source>
</evidence>
<dbReference type="EMBL" id="LXFE01000833">
    <property type="protein sequence ID" value="OLL24403.1"/>
    <property type="molecule type" value="Genomic_DNA"/>
</dbReference>
<name>A0A1U7LP86_NEOID</name>
<keyword evidence="9" id="KW-1185">Reference proteome</keyword>
<dbReference type="STRING" id="1198029.A0A1U7LP86"/>
<evidence type="ECO:0000256" key="1">
    <source>
        <dbReference type="ARBA" id="ARBA00004123"/>
    </source>
</evidence>
<dbReference type="InterPro" id="IPR036390">
    <property type="entry name" value="WH_DNA-bd_sf"/>
</dbReference>
<reference evidence="8 9" key="1">
    <citation type="submission" date="2016-04" db="EMBL/GenBank/DDBJ databases">
        <title>Evolutionary innovation and constraint leading to complex multicellularity in the Ascomycota.</title>
        <authorList>
            <person name="Cisse O."/>
            <person name="Nguyen A."/>
            <person name="Hewitt D.A."/>
            <person name="Jedd G."/>
            <person name="Stajich J.E."/>
        </authorList>
    </citation>
    <scope>NUCLEOTIDE SEQUENCE [LARGE SCALE GENOMIC DNA]</scope>
    <source>
        <strain evidence="8 9">DAH-3</strain>
    </source>
</reference>
<evidence type="ECO:0000256" key="4">
    <source>
        <dbReference type="ARBA" id="ARBA00022490"/>
    </source>
</evidence>
<keyword evidence="6" id="KW-0539">Nucleus</keyword>
<dbReference type="AlphaFoldDB" id="A0A1U7LP86"/>
<evidence type="ECO:0000259" key="7">
    <source>
        <dbReference type="PROSITE" id="PS50250"/>
    </source>
</evidence>
<evidence type="ECO:0000256" key="3">
    <source>
        <dbReference type="ARBA" id="ARBA00008793"/>
    </source>
</evidence>
<dbReference type="PANTHER" id="PTHR14145:SF2">
    <property type="entry name" value="COP9 SIGNALOSOME COMPLEX SUBUNIT 1"/>
    <property type="match status" value="1"/>
</dbReference>
<dbReference type="SMART" id="SM00088">
    <property type="entry name" value="PINT"/>
    <property type="match status" value="1"/>
</dbReference>
<dbReference type="OMA" id="IYLQNWA"/>
<dbReference type="Pfam" id="PF01399">
    <property type="entry name" value="PCI"/>
    <property type="match status" value="1"/>
</dbReference>
<dbReference type="GO" id="GO:0005737">
    <property type="term" value="C:cytoplasm"/>
    <property type="evidence" value="ECO:0007669"/>
    <property type="project" value="UniProtKB-SubCell"/>
</dbReference>
<dbReference type="Proteomes" id="UP000186594">
    <property type="component" value="Unassembled WGS sequence"/>
</dbReference>
<dbReference type="InterPro" id="IPR045135">
    <property type="entry name" value="Rpn7_N"/>
</dbReference>
<gene>
    <name evidence="8" type="ORF">NEOLI_003671</name>
</gene>
<sequence>MDGLSKKMKPKVTVTSPTNLDLEQYIQNYTGRTRITRLLFIEEACPSLRPEALTLVVELIKADTYDVILYKSCIAKLQSLDPSVQCDHKWVDETSRYVRNQTEKLEAELKQYKTNLIKESIRIANLELGDFYYKCGDLDASIRSYNRSRDYCSSTQQQVDLAMKLIVAYAELHNMTSISTSSGKVIASIEEEQKSILEPKMKAAVAIVYLDGGRYKDAADSFLSLPPDLKYDEAYSKLKDRVINNTDVRTFLELEPYTKELIQSFYNAKYSVCFDILRRYKPDFLLDIYLSEHVEKLYNEIKERAVTQYFQPFTSVSMEKMAEAFGWTYSEIFALVKKLVQDGKMEARIDTILVSKIKDDRTKLYEQTNALKERFEEDSRVILMNVNIVRAGLEVKAPQTPQAAQN</sequence>
<keyword evidence="4" id="KW-0963">Cytoplasm</keyword>
<dbReference type="OrthoDB" id="422427at2759"/>
<dbReference type="InterPro" id="IPR019585">
    <property type="entry name" value="Rpn7/CSN1"/>
</dbReference>
<proteinExistence type="inferred from homology"/>